<feature type="region of interest" description="Disordered" evidence="1">
    <location>
        <begin position="1"/>
        <end position="94"/>
    </location>
</feature>
<accession>A0A0V0QAC5</accession>
<dbReference type="AlphaFoldDB" id="A0A0V0QAC5"/>
<gene>
    <name evidence="2" type="ORF">PPERSA_07417</name>
</gene>
<feature type="compositionally biased region" description="Polar residues" evidence="1">
    <location>
        <begin position="36"/>
        <end position="50"/>
    </location>
</feature>
<sequence length="266" mass="31513">MSGEDNYDDTENTPMKSSIRRSSPSRSEMKRVTRGGNRSNTNLDQDNSTRGQRERSRRKKQTKTDNSNKKDQDDAAQKKAETKRNEFWKYRHNKANEKKKIEEVQIKSIDQVQKYHFNHINMDNEEEVLKVSLIKAQEFNKRLLDKKAELRDTFQQMERESLQRKDLDPNRHSNFPSDIPLYLYDSKGNQYISDPNQIKDHKGTLEQFIYLNVQHENNPMYLTELGRTGGYISKNVLKAKKKKRKKRNMNTPYQQLASQNLSHPQF</sequence>
<name>A0A0V0QAC5_PSEPJ</name>
<protein>
    <submittedName>
        <fullName evidence="2">Uncharacterized protein</fullName>
    </submittedName>
</protein>
<proteinExistence type="predicted"/>
<evidence type="ECO:0000256" key="1">
    <source>
        <dbReference type="SAM" id="MobiDB-lite"/>
    </source>
</evidence>
<evidence type="ECO:0000313" key="3">
    <source>
        <dbReference type="Proteomes" id="UP000054937"/>
    </source>
</evidence>
<dbReference type="Proteomes" id="UP000054937">
    <property type="component" value="Unassembled WGS sequence"/>
</dbReference>
<comment type="caution">
    <text evidence="2">The sequence shown here is derived from an EMBL/GenBank/DDBJ whole genome shotgun (WGS) entry which is preliminary data.</text>
</comment>
<organism evidence="2 3">
    <name type="scientific">Pseudocohnilembus persalinus</name>
    <name type="common">Ciliate</name>
    <dbReference type="NCBI Taxonomy" id="266149"/>
    <lineage>
        <taxon>Eukaryota</taxon>
        <taxon>Sar</taxon>
        <taxon>Alveolata</taxon>
        <taxon>Ciliophora</taxon>
        <taxon>Intramacronucleata</taxon>
        <taxon>Oligohymenophorea</taxon>
        <taxon>Scuticociliatia</taxon>
        <taxon>Philasterida</taxon>
        <taxon>Pseudocohnilembidae</taxon>
        <taxon>Pseudocohnilembus</taxon>
    </lineage>
</organism>
<dbReference type="EMBL" id="LDAU01000220">
    <property type="protein sequence ID" value="KRW99174.1"/>
    <property type="molecule type" value="Genomic_DNA"/>
</dbReference>
<feature type="region of interest" description="Disordered" evidence="1">
    <location>
        <begin position="240"/>
        <end position="266"/>
    </location>
</feature>
<feature type="compositionally biased region" description="Polar residues" evidence="1">
    <location>
        <begin position="249"/>
        <end position="266"/>
    </location>
</feature>
<evidence type="ECO:0000313" key="2">
    <source>
        <dbReference type="EMBL" id="KRW99174.1"/>
    </source>
</evidence>
<dbReference type="InParanoid" id="A0A0V0QAC5"/>
<feature type="compositionally biased region" description="Basic and acidic residues" evidence="1">
    <location>
        <begin position="62"/>
        <end position="94"/>
    </location>
</feature>
<keyword evidence="3" id="KW-1185">Reference proteome</keyword>
<feature type="compositionally biased region" description="Acidic residues" evidence="1">
    <location>
        <begin position="1"/>
        <end position="11"/>
    </location>
</feature>
<reference evidence="2 3" key="1">
    <citation type="journal article" date="2015" name="Sci. Rep.">
        <title>Genome of the facultative scuticociliatosis pathogen Pseudocohnilembus persalinus provides insight into its virulence through horizontal gene transfer.</title>
        <authorList>
            <person name="Xiong J."/>
            <person name="Wang G."/>
            <person name="Cheng J."/>
            <person name="Tian M."/>
            <person name="Pan X."/>
            <person name="Warren A."/>
            <person name="Jiang C."/>
            <person name="Yuan D."/>
            <person name="Miao W."/>
        </authorList>
    </citation>
    <scope>NUCLEOTIDE SEQUENCE [LARGE SCALE GENOMIC DNA]</scope>
    <source>
        <strain evidence="2">36N120E</strain>
    </source>
</reference>